<reference evidence="1 2" key="1">
    <citation type="journal article" date="2006" name="Proc. Natl. Acad. Sci. U.S.A.">
        <title>Comparative genomics of the lactic acid bacteria.</title>
        <authorList>
            <person name="Makarova K."/>
            <person name="Slesarev A."/>
            <person name="Wolf Y."/>
            <person name="Sorokin A."/>
            <person name="Mirkin B."/>
            <person name="Koonin E."/>
            <person name="Pavlov A."/>
            <person name="Pavlova N."/>
            <person name="Karamychev V."/>
            <person name="Polouchine N."/>
            <person name="Shakhova V."/>
            <person name="Grigoriev I."/>
            <person name="Lou Y."/>
            <person name="Rohksar D."/>
            <person name="Lucas S."/>
            <person name="Huang K."/>
            <person name="Goodstein D.M."/>
            <person name="Hawkins T."/>
            <person name="Plengvidhya V."/>
            <person name="Welker D."/>
            <person name="Hughes J."/>
            <person name="Goh Y."/>
            <person name="Benson A."/>
            <person name="Baldwin K."/>
            <person name="Lee J.H."/>
            <person name="Diaz-Muniz I."/>
            <person name="Dosti B."/>
            <person name="Smeianov V."/>
            <person name="Wechter W."/>
            <person name="Barabote R."/>
            <person name="Lorca G."/>
            <person name="Altermann E."/>
            <person name="Barrangou R."/>
            <person name="Ganesan B."/>
            <person name="Xie Y."/>
            <person name="Rawsthorne H."/>
            <person name="Tamir D."/>
            <person name="Parker C."/>
            <person name="Breidt F."/>
            <person name="Broadbent J."/>
            <person name="Hutkins R."/>
            <person name="O'Sullivan D."/>
            <person name="Steele J."/>
            <person name="Unlu G."/>
            <person name="Saier M."/>
            <person name="Klaenhammer T."/>
            <person name="Richardson P."/>
            <person name="Kozyavkin S."/>
            <person name="Weimer B."/>
            <person name="Mills D."/>
        </authorList>
    </citation>
    <scope>NUCLEOTIDE SEQUENCE [LARGE SCALE GENOMIC DNA]</scope>
    <source>
        <strain evidence="2">ATCC 33323 / DSM 20243 / BCRC 14619 / CIP 102991 / JCM 1131 / KCTC 3163 / NCIMB 11718 / NCTC 13722 / AM63</strain>
    </source>
</reference>
<dbReference type="KEGG" id="lga:LGAS_1267"/>
<accession>A0A806A7D9</accession>
<organism evidence="1 2">
    <name type="scientific">Lactobacillus gasseri (strain ATCC 33323 / DSM 20243 / BCRC 14619 / CIP 102991 / JCM 1131 / KCTC 3163 / NCIMB 11718 / NCTC 13722 / AM63)</name>
    <dbReference type="NCBI Taxonomy" id="324831"/>
    <lineage>
        <taxon>Bacteria</taxon>
        <taxon>Bacillati</taxon>
        <taxon>Bacillota</taxon>
        <taxon>Bacilli</taxon>
        <taxon>Lactobacillales</taxon>
        <taxon>Lactobacillaceae</taxon>
        <taxon>Lactobacillus</taxon>
    </lineage>
</organism>
<dbReference type="EMBL" id="CP000413">
    <property type="protein sequence ID" value="ABJ60631.1"/>
    <property type="molecule type" value="Genomic_DNA"/>
</dbReference>
<evidence type="ECO:0000313" key="2">
    <source>
        <dbReference type="Proteomes" id="UP000000664"/>
    </source>
</evidence>
<dbReference type="AlphaFoldDB" id="A0A806A7D9"/>
<evidence type="ECO:0000313" key="1">
    <source>
        <dbReference type="EMBL" id="ABJ60631.1"/>
    </source>
</evidence>
<proteinExistence type="predicted"/>
<name>A0A806A7D9_LACGA</name>
<gene>
    <name evidence="1" type="ordered locus">LGAS_1267</name>
</gene>
<sequence>MAKFTVFVFNCHLSIVYHINTKKATPDNYSSVAFPTIYGDEGN</sequence>
<protein>
    <submittedName>
        <fullName evidence="1">Uncharacterized protein</fullName>
    </submittedName>
</protein>
<dbReference type="Proteomes" id="UP000000664">
    <property type="component" value="Chromosome"/>
</dbReference>